<dbReference type="Proteomes" id="UP000807469">
    <property type="component" value="Unassembled WGS sequence"/>
</dbReference>
<sequence length="118" mass="13126">MDNRNPRSTLPRFFSSSQGFRCIRTYSVRVPTFALFTPSYLKKPVATSSMGWDWLLSVTSTADHSLPGASVRLSHLNIPLPSTVLMSTHICTARTAQSRDKTSHLVPLAMYPHYVSAV</sequence>
<proteinExistence type="predicted"/>
<reference evidence="1" key="1">
    <citation type="submission" date="2020-11" db="EMBL/GenBank/DDBJ databases">
        <authorList>
            <consortium name="DOE Joint Genome Institute"/>
            <person name="Ahrendt S."/>
            <person name="Riley R."/>
            <person name="Andreopoulos W."/>
            <person name="Labutti K."/>
            <person name="Pangilinan J."/>
            <person name="Ruiz-Duenas F.J."/>
            <person name="Barrasa J.M."/>
            <person name="Sanchez-Garcia M."/>
            <person name="Camarero S."/>
            <person name="Miyauchi S."/>
            <person name="Serrano A."/>
            <person name="Linde D."/>
            <person name="Babiker R."/>
            <person name="Drula E."/>
            <person name="Ayuso-Fernandez I."/>
            <person name="Pacheco R."/>
            <person name="Padilla G."/>
            <person name="Ferreira P."/>
            <person name="Barriuso J."/>
            <person name="Kellner H."/>
            <person name="Castanera R."/>
            <person name="Alfaro M."/>
            <person name="Ramirez L."/>
            <person name="Pisabarro A.G."/>
            <person name="Kuo A."/>
            <person name="Tritt A."/>
            <person name="Lipzen A."/>
            <person name="He G."/>
            <person name="Yan M."/>
            <person name="Ng V."/>
            <person name="Cullen D."/>
            <person name="Martin F."/>
            <person name="Rosso M.-N."/>
            <person name="Henrissat B."/>
            <person name="Hibbett D."/>
            <person name="Martinez A.T."/>
            <person name="Grigoriev I.V."/>
        </authorList>
    </citation>
    <scope>NUCLEOTIDE SEQUENCE</scope>
    <source>
        <strain evidence="1">CIRM-BRFM 674</strain>
    </source>
</reference>
<dbReference type="EMBL" id="MU155466">
    <property type="protein sequence ID" value="KAF9473159.1"/>
    <property type="molecule type" value="Genomic_DNA"/>
</dbReference>
<keyword evidence="2" id="KW-1185">Reference proteome</keyword>
<gene>
    <name evidence="1" type="ORF">BDN70DRAFT_407144</name>
</gene>
<dbReference type="AlphaFoldDB" id="A0A9P5YR58"/>
<accession>A0A9P5YR58</accession>
<name>A0A9P5YR58_9AGAR</name>
<evidence type="ECO:0000313" key="2">
    <source>
        <dbReference type="Proteomes" id="UP000807469"/>
    </source>
</evidence>
<comment type="caution">
    <text evidence="1">The sequence shown here is derived from an EMBL/GenBank/DDBJ whole genome shotgun (WGS) entry which is preliminary data.</text>
</comment>
<organism evidence="1 2">
    <name type="scientific">Pholiota conissans</name>
    <dbReference type="NCBI Taxonomy" id="109636"/>
    <lineage>
        <taxon>Eukaryota</taxon>
        <taxon>Fungi</taxon>
        <taxon>Dikarya</taxon>
        <taxon>Basidiomycota</taxon>
        <taxon>Agaricomycotina</taxon>
        <taxon>Agaricomycetes</taxon>
        <taxon>Agaricomycetidae</taxon>
        <taxon>Agaricales</taxon>
        <taxon>Agaricineae</taxon>
        <taxon>Strophariaceae</taxon>
        <taxon>Pholiota</taxon>
    </lineage>
</organism>
<protein>
    <submittedName>
        <fullName evidence="1">Uncharacterized protein</fullName>
    </submittedName>
</protein>
<evidence type="ECO:0000313" key="1">
    <source>
        <dbReference type="EMBL" id="KAF9473159.1"/>
    </source>
</evidence>